<name>L5KMZ7_PTEAL</name>
<dbReference type="InParanoid" id="L5KMZ7"/>
<feature type="region of interest" description="Disordered" evidence="1">
    <location>
        <begin position="186"/>
        <end position="221"/>
    </location>
</feature>
<sequence length="260" mass="28857">METHPSTLEAPSWMWECPEPTMPPGLNREQAWAWAMDNFEWLSRRSRNLGHSCWGPSYGACGLLHHACAWHSDVPGAERGQKRRRDSQVTDPMAETEMEQQSPQEEADVTDRTDQWGLNEPGDASGGGQTREQRVSSLQYRSPEHLGTKASPAQSETLVADAIGARGTGGRDGAAEETAFLQQLPAAAQSDNGDGRQDTEPRDRAHAAERHRPSVTTRGSQHRVFSGRLQWIGRAVNTLGRLLSVLRARVRARGWQLQTF</sequence>
<dbReference type="AlphaFoldDB" id="L5KMZ7"/>
<protein>
    <submittedName>
        <fullName evidence="2">Uncharacterized protein</fullName>
    </submittedName>
</protein>
<feature type="compositionally biased region" description="Basic and acidic residues" evidence="1">
    <location>
        <begin position="193"/>
        <end position="212"/>
    </location>
</feature>
<gene>
    <name evidence="2" type="ORF">PAL_GLEAN10009633</name>
</gene>
<evidence type="ECO:0000256" key="1">
    <source>
        <dbReference type="SAM" id="MobiDB-lite"/>
    </source>
</evidence>
<reference evidence="3" key="1">
    <citation type="journal article" date="2013" name="Science">
        <title>Comparative analysis of bat genomes provides insight into the evolution of flight and immunity.</title>
        <authorList>
            <person name="Zhang G."/>
            <person name="Cowled C."/>
            <person name="Shi Z."/>
            <person name="Huang Z."/>
            <person name="Bishop-Lilly K.A."/>
            <person name="Fang X."/>
            <person name="Wynne J.W."/>
            <person name="Xiong Z."/>
            <person name="Baker M.L."/>
            <person name="Zhao W."/>
            <person name="Tachedjian M."/>
            <person name="Zhu Y."/>
            <person name="Zhou P."/>
            <person name="Jiang X."/>
            <person name="Ng J."/>
            <person name="Yang L."/>
            <person name="Wu L."/>
            <person name="Xiao J."/>
            <person name="Feng Y."/>
            <person name="Chen Y."/>
            <person name="Sun X."/>
            <person name="Zhang Y."/>
            <person name="Marsh G.A."/>
            <person name="Crameri G."/>
            <person name="Broder C.C."/>
            <person name="Frey K.G."/>
            <person name="Wang L.F."/>
            <person name="Wang J."/>
        </authorList>
    </citation>
    <scope>NUCLEOTIDE SEQUENCE [LARGE SCALE GENOMIC DNA]</scope>
</reference>
<evidence type="ECO:0000313" key="3">
    <source>
        <dbReference type="Proteomes" id="UP000010552"/>
    </source>
</evidence>
<keyword evidence="3" id="KW-1185">Reference proteome</keyword>
<organism evidence="2 3">
    <name type="scientific">Pteropus alecto</name>
    <name type="common">Black flying fox</name>
    <dbReference type="NCBI Taxonomy" id="9402"/>
    <lineage>
        <taxon>Eukaryota</taxon>
        <taxon>Metazoa</taxon>
        <taxon>Chordata</taxon>
        <taxon>Craniata</taxon>
        <taxon>Vertebrata</taxon>
        <taxon>Euteleostomi</taxon>
        <taxon>Mammalia</taxon>
        <taxon>Eutheria</taxon>
        <taxon>Laurasiatheria</taxon>
        <taxon>Chiroptera</taxon>
        <taxon>Yinpterochiroptera</taxon>
        <taxon>Pteropodoidea</taxon>
        <taxon>Pteropodidae</taxon>
        <taxon>Pteropodinae</taxon>
        <taxon>Pteropus</taxon>
    </lineage>
</organism>
<dbReference type="Proteomes" id="UP000010552">
    <property type="component" value="Unassembled WGS sequence"/>
</dbReference>
<proteinExistence type="predicted"/>
<evidence type="ECO:0000313" key="2">
    <source>
        <dbReference type="EMBL" id="ELK12161.1"/>
    </source>
</evidence>
<dbReference type="EMBL" id="KB030662">
    <property type="protein sequence ID" value="ELK12161.1"/>
    <property type="molecule type" value="Genomic_DNA"/>
</dbReference>
<feature type="region of interest" description="Disordered" evidence="1">
    <location>
        <begin position="76"/>
        <end position="155"/>
    </location>
</feature>
<accession>L5KMZ7</accession>